<organism evidence="6 7">
    <name type="scientific">Striga asiatica</name>
    <name type="common">Asiatic witchweed</name>
    <name type="synonym">Buchnera asiatica</name>
    <dbReference type="NCBI Taxonomy" id="4170"/>
    <lineage>
        <taxon>Eukaryota</taxon>
        <taxon>Viridiplantae</taxon>
        <taxon>Streptophyta</taxon>
        <taxon>Embryophyta</taxon>
        <taxon>Tracheophyta</taxon>
        <taxon>Spermatophyta</taxon>
        <taxon>Magnoliopsida</taxon>
        <taxon>eudicotyledons</taxon>
        <taxon>Gunneridae</taxon>
        <taxon>Pentapetalae</taxon>
        <taxon>asterids</taxon>
        <taxon>lamiids</taxon>
        <taxon>Lamiales</taxon>
        <taxon>Orobanchaceae</taxon>
        <taxon>Buchnereae</taxon>
        <taxon>Striga</taxon>
    </lineage>
</organism>
<keyword evidence="7" id="KW-1185">Reference proteome</keyword>
<dbReference type="InterPro" id="IPR011905">
    <property type="entry name" value="GlrX-like_pln_2"/>
</dbReference>
<reference evidence="7" key="1">
    <citation type="journal article" date="2019" name="Curr. Biol.">
        <title>Genome Sequence of Striga asiatica Provides Insight into the Evolution of Plant Parasitism.</title>
        <authorList>
            <person name="Yoshida S."/>
            <person name="Kim S."/>
            <person name="Wafula E.K."/>
            <person name="Tanskanen J."/>
            <person name="Kim Y.M."/>
            <person name="Honaas L."/>
            <person name="Yang Z."/>
            <person name="Spallek T."/>
            <person name="Conn C.E."/>
            <person name="Ichihashi Y."/>
            <person name="Cheong K."/>
            <person name="Cui S."/>
            <person name="Der J.P."/>
            <person name="Gundlach H."/>
            <person name="Jiao Y."/>
            <person name="Hori C."/>
            <person name="Ishida J.K."/>
            <person name="Kasahara H."/>
            <person name="Kiba T."/>
            <person name="Kim M.S."/>
            <person name="Koo N."/>
            <person name="Laohavisit A."/>
            <person name="Lee Y.H."/>
            <person name="Lumba S."/>
            <person name="McCourt P."/>
            <person name="Mortimer J.C."/>
            <person name="Mutuku J.M."/>
            <person name="Nomura T."/>
            <person name="Sasaki-Sekimoto Y."/>
            <person name="Seto Y."/>
            <person name="Wang Y."/>
            <person name="Wakatake T."/>
            <person name="Sakakibara H."/>
            <person name="Demura T."/>
            <person name="Yamaguchi S."/>
            <person name="Yoneyama K."/>
            <person name="Manabe R.I."/>
            <person name="Nelson D.C."/>
            <person name="Schulman A.H."/>
            <person name="Timko M.P."/>
            <person name="dePamphilis C.W."/>
            <person name="Choi D."/>
            <person name="Shirasu K."/>
        </authorList>
    </citation>
    <scope>NUCLEOTIDE SEQUENCE [LARGE SCALE GENOMIC DNA]</scope>
    <source>
        <strain evidence="7">cv. UVA1</strain>
    </source>
</reference>
<dbReference type="NCBIfam" id="TIGR02189">
    <property type="entry name" value="GlrX-like_plant"/>
    <property type="match status" value="1"/>
</dbReference>
<dbReference type="InterPro" id="IPR002109">
    <property type="entry name" value="Glutaredoxin"/>
</dbReference>
<dbReference type="InterPro" id="IPR036249">
    <property type="entry name" value="Thioredoxin-like_sf"/>
</dbReference>
<comment type="similarity">
    <text evidence="2">Belongs to the glutaredoxin family. CC-type subfamily.</text>
</comment>
<dbReference type="Proteomes" id="UP000325081">
    <property type="component" value="Unassembled WGS sequence"/>
</dbReference>
<evidence type="ECO:0000313" key="7">
    <source>
        <dbReference type="Proteomes" id="UP000325081"/>
    </source>
</evidence>
<feature type="domain" description="Glutaredoxin" evidence="5">
    <location>
        <begin position="13"/>
        <end position="76"/>
    </location>
</feature>
<dbReference type="SUPFAM" id="SSF52833">
    <property type="entry name" value="Thioredoxin-like"/>
    <property type="match status" value="1"/>
</dbReference>
<gene>
    <name evidence="6" type="ORF">STAS_09247</name>
</gene>
<sequence>MERVIKLASQNPIVIFSKSSCCMCHAITKLFHEHGSSPVVYELDEQVDGKEIERALVMGLGRSPPIPAVFIGGKFVGLAQDVLTFHLDGSLRRMLKDAGALWL</sequence>
<dbReference type="PANTHER" id="PTHR10168">
    <property type="entry name" value="GLUTAREDOXIN"/>
    <property type="match status" value="1"/>
</dbReference>
<dbReference type="Gene3D" id="3.40.30.10">
    <property type="entry name" value="Glutaredoxin"/>
    <property type="match status" value="1"/>
</dbReference>
<evidence type="ECO:0000259" key="5">
    <source>
        <dbReference type="Pfam" id="PF00462"/>
    </source>
</evidence>
<comment type="subcellular location">
    <subcellularLocation>
        <location evidence="1">Cytoplasm</location>
    </subcellularLocation>
</comment>
<comment type="caution">
    <text evidence="6">The sequence shown here is derived from an EMBL/GenBank/DDBJ whole genome shotgun (WGS) entry which is preliminary data.</text>
</comment>
<dbReference type="Pfam" id="PF00462">
    <property type="entry name" value="Glutaredoxin"/>
    <property type="match status" value="1"/>
</dbReference>
<accession>A0A5A7PKG6</accession>
<protein>
    <submittedName>
        <fullName evidence="6">Glutaredoxin family protein</fullName>
    </submittedName>
</protein>
<evidence type="ECO:0000256" key="3">
    <source>
        <dbReference type="ARBA" id="ARBA00022490"/>
    </source>
</evidence>
<dbReference type="OrthoDB" id="418495at2759"/>
<dbReference type="EMBL" id="BKCP01004683">
    <property type="protein sequence ID" value="GER33138.1"/>
    <property type="molecule type" value="Genomic_DNA"/>
</dbReference>
<evidence type="ECO:0000313" key="6">
    <source>
        <dbReference type="EMBL" id="GER33138.1"/>
    </source>
</evidence>
<dbReference type="GO" id="GO:0005737">
    <property type="term" value="C:cytoplasm"/>
    <property type="evidence" value="ECO:0007669"/>
    <property type="project" value="UniProtKB-SubCell"/>
</dbReference>
<evidence type="ECO:0000256" key="2">
    <source>
        <dbReference type="ARBA" id="ARBA00007568"/>
    </source>
</evidence>
<evidence type="ECO:0000256" key="1">
    <source>
        <dbReference type="ARBA" id="ARBA00004496"/>
    </source>
</evidence>
<evidence type="ECO:0000256" key="4">
    <source>
        <dbReference type="ARBA" id="ARBA00023284"/>
    </source>
</evidence>
<dbReference type="CDD" id="cd03419">
    <property type="entry name" value="GRX_GRXh_1_2_like"/>
    <property type="match status" value="1"/>
</dbReference>
<name>A0A5A7PKG6_STRAF</name>
<keyword evidence="4" id="KW-0676">Redox-active center</keyword>
<proteinExistence type="inferred from homology"/>
<keyword evidence="3" id="KW-0963">Cytoplasm</keyword>
<dbReference type="AlphaFoldDB" id="A0A5A7PKG6"/>
<dbReference type="PROSITE" id="PS51354">
    <property type="entry name" value="GLUTAREDOXIN_2"/>
    <property type="match status" value="1"/>
</dbReference>